<keyword evidence="3" id="KW-1185">Reference proteome</keyword>
<dbReference type="InterPro" id="IPR037523">
    <property type="entry name" value="VOC_core"/>
</dbReference>
<dbReference type="InterPro" id="IPR029068">
    <property type="entry name" value="Glyas_Bleomycin-R_OHBP_Dase"/>
</dbReference>
<evidence type="ECO:0000313" key="3">
    <source>
        <dbReference type="Proteomes" id="UP001224781"/>
    </source>
</evidence>
<name>A0ABU0UQ33_9HYPH</name>
<dbReference type="Proteomes" id="UP001224781">
    <property type="component" value="Unassembled WGS sequence"/>
</dbReference>
<accession>A0ABU0UQ33</accession>
<reference evidence="2 3" key="1">
    <citation type="submission" date="2023-07" db="EMBL/GenBank/DDBJ databases">
        <title>Functional and genomic diversity of the sorghum phyllosphere microbiome.</title>
        <authorList>
            <person name="Shade A."/>
        </authorList>
    </citation>
    <scope>NUCLEOTIDE SEQUENCE [LARGE SCALE GENOMIC DNA]</scope>
    <source>
        <strain evidence="2 3">SORGH_AS_1126</strain>
    </source>
</reference>
<sequence length="132" mass="14603">MNVYAIDHLVINVRDVERSCRWYEQVLGMERLNYGKSPDRPRTAMLFGQQRINLRPVDVASTEWGTASHAAAGTADLCFLTRLSPDEVVTHLGTCMVDVTEGPTHRDGARGSMTSVYCRGPDGNLIEISSYG</sequence>
<feature type="domain" description="VOC" evidence="1">
    <location>
        <begin position="5"/>
        <end position="131"/>
    </location>
</feature>
<dbReference type="SUPFAM" id="SSF54593">
    <property type="entry name" value="Glyoxalase/Bleomycin resistance protein/Dihydroxybiphenyl dioxygenase"/>
    <property type="match status" value="1"/>
</dbReference>
<dbReference type="InterPro" id="IPR004360">
    <property type="entry name" value="Glyas_Fos-R_dOase_dom"/>
</dbReference>
<dbReference type="PANTHER" id="PTHR21366:SF31">
    <property type="entry name" value="METALLOTHIOL TRANSFERASE FOSB"/>
    <property type="match status" value="1"/>
</dbReference>
<dbReference type="PROSITE" id="PS51819">
    <property type="entry name" value="VOC"/>
    <property type="match status" value="1"/>
</dbReference>
<dbReference type="InterPro" id="IPR050383">
    <property type="entry name" value="GlyoxalaseI/FosfomycinResist"/>
</dbReference>
<evidence type="ECO:0000259" key="1">
    <source>
        <dbReference type="PROSITE" id="PS51819"/>
    </source>
</evidence>
<dbReference type="RefSeq" id="WP_306934382.1">
    <property type="nucleotide sequence ID" value="NZ_JAUTBL010000002.1"/>
</dbReference>
<protein>
    <submittedName>
        <fullName evidence="2">Catechol 2,3-dioxygenase-like lactoylglutathione lyase family enzyme</fullName>
    </submittedName>
</protein>
<comment type="caution">
    <text evidence="2">The sequence shown here is derived from an EMBL/GenBank/DDBJ whole genome shotgun (WGS) entry which is preliminary data.</text>
</comment>
<dbReference type="PANTHER" id="PTHR21366">
    <property type="entry name" value="GLYOXALASE FAMILY PROTEIN"/>
    <property type="match status" value="1"/>
</dbReference>
<dbReference type="Gene3D" id="3.10.180.10">
    <property type="entry name" value="2,3-Dihydroxybiphenyl 1,2-Dioxygenase, domain 1"/>
    <property type="match status" value="1"/>
</dbReference>
<proteinExistence type="predicted"/>
<dbReference type="Pfam" id="PF00903">
    <property type="entry name" value="Glyoxalase"/>
    <property type="match status" value="1"/>
</dbReference>
<evidence type="ECO:0000313" key="2">
    <source>
        <dbReference type="EMBL" id="MDQ1187059.1"/>
    </source>
</evidence>
<dbReference type="EMBL" id="JAUTBL010000002">
    <property type="protein sequence ID" value="MDQ1187059.1"/>
    <property type="molecule type" value="Genomic_DNA"/>
</dbReference>
<organism evidence="2 3">
    <name type="scientific">Agrobacterium larrymoorei</name>
    <dbReference type="NCBI Taxonomy" id="160699"/>
    <lineage>
        <taxon>Bacteria</taxon>
        <taxon>Pseudomonadati</taxon>
        <taxon>Pseudomonadota</taxon>
        <taxon>Alphaproteobacteria</taxon>
        <taxon>Hyphomicrobiales</taxon>
        <taxon>Rhizobiaceae</taxon>
        <taxon>Rhizobium/Agrobacterium group</taxon>
        <taxon>Agrobacterium</taxon>
    </lineage>
</organism>
<gene>
    <name evidence="2" type="ORF">QE408_004202</name>
</gene>